<keyword evidence="3" id="KW-1185">Reference proteome</keyword>
<dbReference type="EMBL" id="MSFM01000005">
    <property type="protein sequence ID" value="PKY05119.1"/>
    <property type="molecule type" value="Genomic_DNA"/>
</dbReference>
<evidence type="ECO:0000313" key="3">
    <source>
        <dbReference type="Proteomes" id="UP000234254"/>
    </source>
</evidence>
<comment type="caution">
    <text evidence="2">The sequence shown here is derived from an EMBL/GenBank/DDBJ whole genome shotgun (WGS) entry which is preliminary data.</text>
</comment>
<gene>
    <name evidence="2" type="ORF">P168DRAFT_289935</name>
</gene>
<organism evidence="2 3">
    <name type="scientific">Aspergillus campestris (strain IBT 28561)</name>
    <dbReference type="NCBI Taxonomy" id="1392248"/>
    <lineage>
        <taxon>Eukaryota</taxon>
        <taxon>Fungi</taxon>
        <taxon>Dikarya</taxon>
        <taxon>Ascomycota</taxon>
        <taxon>Pezizomycotina</taxon>
        <taxon>Eurotiomycetes</taxon>
        <taxon>Eurotiomycetidae</taxon>
        <taxon>Eurotiales</taxon>
        <taxon>Aspergillaceae</taxon>
        <taxon>Aspergillus</taxon>
        <taxon>Aspergillus subgen. Circumdati</taxon>
    </lineage>
</organism>
<dbReference type="AlphaFoldDB" id="A0A2I1D5G9"/>
<sequence>MWRRKKDSSSQTPPELKEKSKAYDDSFSETTTIVAEKKDIVPTSKEIVKPPPPKKPTQVAGNHYGIRVTVPFDAKIHSKKDKFWDPLKERWYASNQLKWLLEKDASYTVGASNGRKLHHTWKKNRPMKMHVSVHACRGTHPPTRLGSADTVPQGRILVDCVVDIAGRLKSPEFTPRKNSAGVKYNDFYYKIHATITKKGRLLVQLVQNGNVFWSIEVAQPEIECSSWLDRVRCS</sequence>
<accession>A0A2I1D5G9</accession>
<feature type="region of interest" description="Disordered" evidence="1">
    <location>
        <begin position="1"/>
        <end position="26"/>
    </location>
</feature>
<dbReference type="Proteomes" id="UP000234254">
    <property type="component" value="Unassembled WGS sequence"/>
</dbReference>
<evidence type="ECO:0000256" key="1">
    <source>
        <dbReference type="SAM" id="MobiDB-lite"/>
    </source>
</evidence>
<dbReference type="RefSeq" id="XP_024693713.1">
    <property type="nucleotide sequence ID" value="XM_024837107.1"/>
</dbReference>
<dbReference type="VEuPathDB" id="FungiDB:P168DRAFT_289935"/>
<evidence type="ECO:0000313" key="2">
    <source>
        <dbReference type="EMBL" id="PKY05119.1"/>
    </source>
</evidence>
<proteinExistence type="predicted"/>
<feature type="compositionally biased region" description="Basic and acidic residues" evidence="1">
    <location>
        <begin position="15"/>
        <end position="24"/>
    </location>
</feature>
<name>A0A2I1D5G9_ASPC2</name>
<reference evidence="2" key="1">
    <citation type="submission" date="2016-12" db="EMBL/GenBank/DDBJ databases">
        <title>The genomes of Aspergillus section Nigri reveals drivers in fungal speciation.</title>
        <authorList>
            <consortium name="DOE Joint Genome Institute"/>
            <person name="Vesth T.C."/>
            <person name="Nybo J."/>
            <person name="Theobald S."/>
            <person name="Brandl J."/>
            <person name="Frisvad J.C."/>
            <person name="Nielsen K.F."/>
            <person name="Lyhne E.K."/>
            <person name="Kogle M.E."/>
            <person name="Kuo A."/>
            <person name="Riley R."/>
            <person name="Clum A."/>
            <person name="Nolan M."/>
            <person name="Lipzen A."/>
            <person name="Salamov A."/>
            <person name="Henrissat B."/>
            <person name="Wiebenga A."/>
            <person name="De vries R.P."/>
            <person name="Grigoriev I.V."/>
            <person name="Mortensen U.H."/>
            <person name="Andersen M.R."/>
            <person name="Baker S.E."/>
        </authorList>
    </citation>
    <scope>NUCLEOTIDE SEQUENCE</scope>
    <source>
        <strain evidence="2">IBT 28561</strain>
    </source>
</reference>
<dbReference type="GeneID" id="36544631"/>
<protein>
    <submittedName>
        <fullName evidence="2">Uncharacterized protein</fullName>
    </submittedName>
</protein>